<evidence type="ECO:0000256" key="1">
    <source>
        <dbReference type="SAM" id="SignalP"/>
    </source>
</evidence>
<gene>
    <name evidence="2" type="ORF">EDI28_07965</name>
</gene>
<keyword evidence="1" id="KW-0732">Signal</keyword>
<organism evidence="2 3">
    <name type="scientific">Photobacterium chitinilyticum</name>
    <dbReference type="NCBI Taxonomy" id="2485123"/>
    <lineage>
        <taxon>Bacteria</taxon>
        <taxon>Pseudomonadati</taxon>
        <taxon>Pseudomonadota</taxon>
        <taxon>Gammaproteobacteria</taxon>
        <taxon>Vibrionales</taxon>
        <taxon>Vibrionaceae</taxon>
        <taxon>Photobacterium</taxon>
    </lineage>
</organism>
<evidence type="ECO:0000313" key="2">
    <source>
        <dbReference type="EMBL" id="RWX56209.1"/>
    </source>
</evidence>
<comment type="caution">
    <text evidence="2">The sequence shown here is derived from an EMBL/GenBank/DDBJ whole genome shotgun (WGS) entry which is preliminary data.</text>
</comment>
<dbReference type="InterPro" id="IPR016866">
    <property type="entry name" value="UCP028069"/>
</dbReference>
<dbReference type="AlphaFoldDB" id="A0A3S3UKN9"/>
<evidence type="ECO:0000313" key="3">
    <source>
        <dbReference type="Proteomes" id="UP000287563"/>
    </source>
</evidence>
<feature type="chain" id="PRO_5018645688" evidence="1">
    <location>
        <begin position="23"/>
        <end position="257"/>
    </location>
</feature>
<reference evidence="2 3" key="1">
    <citation type="submission" date="2018-11" db="EMBL/GenBank/DDBJ databases">
        <title>Photobacterium sp. BEI247 sp. nov., a marine bacterium isolated from Yongle Blue Hole in the South China Sea.</title>
        <authorList>
            <person name="Wang X."/>
        </authorList>
    </citation>
    <scope>NUCLEOTIDE SEQUENCE [LARGE SCALE GENOMIC DNA]</scope>
    <source>
        <strain evidence="3">BEI247</strain>
    </source>
</reference>
<accession>A0A3S3UKN9</accession>
<feature type="signal peptide" evidence="1">
    <location>
        <begin position="1"/>
        <end position="22"/>
    </location>
</feature>
<keyword evidence="3" id="KW-1185">Reference proteome</keyword>
<protein>
    <submittedName>
        <fullName evidence="2">DUF3450 family protein</fullName>
    </submittedName>
</protein>
<dbReference type="Proteomes" id="UP000287563">
    <property type="component" value="Unassembled WGS sequence"/>
</dbReference>
<proteinExistence type="predicted"/>
<dbReference type="Pfam" id="PF11932">
    <property type="entry name" value="DUF3450"/>
    <property type="match status" value="1"/>
</dbReference>
<dbReference type="OrthoDB" id="5703905at2"/>
<name>A0A3S3UKN9_9GAMM</name>
<sequence>MNKKLLSSVVLSSLLWCTPSWGSTAQEMDALVKQWMETETARADLQSRWAAEKQQISSLIKLYQAEKKALTDKVTSASVSASEVDQTRIALAEQQDGYEANAAQAERILAHAKTAMTKLWPWLPVPLQRQLEEANASLLDTSASLANHMQSLLSMLDEMQRFNAILTLNKEILTLENGKQVAVEQLYLGLSQAWFISSDGKTAGIGSTSAEGWQWQVVPEYADAIAEALAVFKRTRQASFVDLPVIASKVAENDDVQ</sequence>
<dbReference type="RefSeq" id="WP_128783296.1">
    <property type="nucleotide sequence ID" value="NZ_RJLM01000002.1"/>
</dbReference>
<dbReference type="EMBL" id="RJLM01000002">
    <property type="protein sequence ID" value="RWX56209.1"/>
    <property type="molecule type" value="Genomic_DNA"/>
</dbReference>